<organism evidence="19">
    <name type="scientific">Taenia asiatica</name>
    <name type="common">Asian tapeworm</name>
    <dbReference type="NCBI Taxonomy" id="60517"/>
    <lineage>
        <taxon>Eukaryota</taxon>
        <taxon>Metazoa</taxon>
        <taxon>Spiralia</taxon>
        <taxon>Lophotrochozoa</taxon>
        <taxon>Platyhelminthes</taxon>
        <taxon>Cestoda</taxon>
        <taxon>Eucestoda</taxon>
        <taxon>Cyclophyllidea</taxon>
        <taxon>Taeniidae</taxon>
        <taxon>Taenia</taxon>
    </lineage>
</organism>
<evidence type="ECO:0000256" key="9">
    <source>
        <dbReference type="ARBA" id="ARBA00023136"/>
    </source>
</evidence>
<name>A0A158R999_TAEAS</name>
<dbReference type="InterPro" id="IPR013519">
    <property type="entry name" value="Int_alpha_beta-p"/>
</dbReference>
<evidence type="ECO:0000313" key="18">
    <source>
        <dbReference type="Proteomes" id="UP000282613"/>
    </source>
</evidence>
<keyword evidence="7 13" id="KW-1133">Transmembrane helix</keyword>
<evidence type="ECO:0000256" key="1">
    <source>
        <dbReference type="ARBA" id="ARBA00004479"/>
    </source>
</evidence>
<dbReference type="InterPro" id="IPR018184">
    <property type="entry name" value="Integrin_alpha_C_CS"/>
</dbReference>
<feature type="compositionally biased region" description="Polar residues" evidence="14">
    <location>
        <begin position="937"/>
        <end position="953"/>
    </location>
</feature>
<keyword evidence="9 13" id="KW-0472">Membrane</keyword>
<evidence type="ECO:0000313" key="17">
    <source>
        <dbReference type="EMBL" id="VDK37508.1"/>
    </source>
</evidence>
<proteinExistence type="inferred from homology"/>
<dbReference type="GO" id="GO:0005178">
    <property type="term" value="F:integrin binding"/>
    <property type="evidence" value="ECO:0007669"/>
    <property type="project" value="TreeGrafter"/>
</dbReference>
<comment type="subcellular location">
    <subcellularLocation>
        <location evidence="1 13">Membrane</location>
        <topology evidence="1 13">Single-pass type I membrane protein</topology>
    </subcellularLocation>
</comment>
<dbReference type="EMBL" id="UYRS01018548">
    <property type="protein sequence ID" value="VDK37508.1"/>
    <property type="molecule type" value="Genomic_DNA"/>
</dbReference>
<dbReference type="PRINTS" id="PR01185">
    <property type="entry name" value="INTEGRINA"/>
</dbReference>
<evidence type="ECO:0000256" key="2">
    <source>
        <dbReference type="ARBA" id="ARBA00008054"/>
    </source>
</evidence>
<dbReference type="InterPro" id="IPR028994">
    <property type="entry name" value="Integrin_alpha_N"/>
</dbReference>
<dbReference type="GO" id="GO:0098609">
    <property type="term" value="P:cell-cell adhesion"/>
    <property type="evidence" value="ECO:0007669"/>
    <property type="project" value="TreeGrafter"/>
</dbReference>
<feature type="region of interest" description="Disordered" evidence="14">
    <location>
        <begin position="925"/>
        <end position="953"/>
    </location>
</feature>
<dbReference type="Pfam" id="PF01839">
    <property type="entry name" value="FG-GAP"/>
    <property type="match status" value="1"/>
</dbReference>
<comment type="similarity">
    <text evidence="2 13">Belongs to the integrin alpha chain family.</text>
</comment>
<feature type="domain" description="Integrin alpha third immunoglobulin-like" evidence="16">
    <location>
        <begin position="1018"/>
        <end position="1246"/>
    </location>
</feature>
<feature type="repeat" description="FG-GAP" evidence="12">
    <location>
        <begin position="554"/>
        <end position="616"/>
    </location>
</feature>
<dbReference type="SUPFAM" id="SSF69179">
    <property type="entry name" value="Integrin domains"/>
    <property type="match status" value="2"/>
</dbReference>
<evidence type="ECO:0000256" key="12">
    <source>
        <dbReference type="PROSITE-ProRule" id="PRU00803"/>
    </source>
</evidence>
<evidence type="ECO:0000313" key="19">
    <source>
        <dbReference type="WBParaSite" id="TASK_0000689601-mRNA-1"/>
    </source>
</evidence>
<sequence>MLQFHFALPLNFYLLLFFLFTFLLPLTTLAVDMGPKYSSDWLFPSLGARIYSTEKRGSNFGYSVASYVAQSQAFCLVGAPKAQNTYYFLGHDPVDIHSQQDSLTSMFGNTTGLIYRLNLDMDYPDCSKMPIADNNEDRRLYGTLEPGISQWIGGLVAATSNGGDGLQLGCDPRYLYTPSPLTASSKASSASASLTGLEVQNLGTGTCALYTGVSMQYTPIDACVSAEEGACLSGFSGVLEPGDEPGEAFTVLGMPGSYLTEGNVFFGHYQGRRVLKQLRLKSTPQDLKHKGFNLGYAVGLYKHPQWGNQDSTSSFSRFTILASSPMWVENDYRGVVMLLTEALNLDSIQYIKDKWGHIGSFFGYSIAAADLNGDEIPEIIVGSPYFSENQRFTKPQKGPETSPDMQADQATQLDEDDNQENRYRPITPDVGRVYVFYGRPQEGIMGAGYMENEEDLGQRGRGEYMHEPPVILRGPRRSGGRFGHMVLSMGDLDGDGTEDLAVSCPFCQDSHKSVDKGAVYVYLGRKDSKIKDEPDQVIYPADLPTKGVFACESSFDDAPPLKRPFSAFGWSMASKSDVDGNMSPDLVVGDYESEQIVTLRSRNLAWLEQPLWRLPERPTLDWSGPQNSPCESSRCHYRVALNLSLHAREAFFSSKRGVALRFRYRIDLDSRIKQENAKRLQSVKLGKSVVEDTVEIQLSNLEGYSVGFRRFQLFELIVEPRWRQTAQQLWKPVVINVTIEMFSEDMDFITTEGAKIPHWSLHPLKGEPTFLSQPMYFSNPDCGYDDICVPDLNVEVYDTSEGFEFGGEGPSTIYYKERVSERNFTVAVRNLGENAYDTKVRVHIPAHFAYIPDKNYACKIESELTEMEEEDVEEKRDGGVVMGGSGARMGVNKSKIPITTVVCSLPNPFLSTSPRWEKIRFQLGTSGVFQPPPGGTRSRSLESPNGSQASGNATGAVVTTPIWLPPRRLEIVAEVTSDNENMRDRKVVAKFSYDLKLFADIKLSSSSVGHTVFDRRNFSSQFTERQRVHPESIGPEFEQIFLVSNLGPSPMENIWVNLSVPLQTESGDFLVYLLDLIRTQNANGGSPLQIPVTPDVVSADGQLRGTCYTPESAINPLRLTAVDRKRSGGSSTSAGRNSARSFLYRGRRDTETAFETASESASPVREARSTVGADLLSEHVQQQKIVSCNRPLENLGSPVCLHIPCKIDRLGRGDAVRIVFRGWVWADTLFRHKFSDIAIVTTATAQIPLYAFGIPVTGNFTITGLTVSQNFVFEGIKMIITQTIPILPVIVGVVLGILLLIIIIIIMWRCGFFKRKRLTDEAVAAASGATANGENGHKPI</sequence>
<gene>
    <name evidence="17" type="ORF">TASK_LOCUS6897</name>
</gene>
<evidence type="ECO:0000256" key="4">
    <source>
        <dbReference type="ARBA" id="ARBA00022729"/>
    </source>
</evidence>
<feature type="chain" id="PRO_5043073693" evidence="13">
    <location>
        <begin position="31"/>
        <end position="1340"/>
    </location>
</feature>
<dbReference type="GO" id="GO:0007229">
    <property type="term" value="P:integrin-mediated signaling pathway"/>
    <property type="evidence" value="ECO:0007669"/>
    <property type="project" value="UniProtKB-KW"/>
</dbReference>
<dbReference type="PROSITE" id="PS51470">
    <property type="entry name" value="FG_GAP"/>
    <property type="match status" value="3"/>
</dbReference>
<dbReference type="Pfam" id="PF20805">
    <property type="entry name" value="Integrin_A_Ig_2"/>
    <property type="match status" value="1"/>
</dbReference>
<evidence type="ECO:0000256" key="14">
    <source>
        <dbReference type="SAM" id="MobiDB-lite"/>
    </source>
</evidence>
<keyword evidence="18" id="KW-1185">Reference proteome</keyword>
<dbReference type="Proteomes" id="UP000282613">
    <property type="component" value="Unassembled WGS sequence"/>
</dbReference>
<protein>
    <submittedName>
        <fullName evidence="19">Integrin_alpha2 domain-containing protein</fullName>
    </submittedName>
</protein>
<evidence type="ECO:0000256" key="8">
    <source>
        <dbReference type="ARBA" id="ARBA00023037"/>
    </source>
</evidence>
<feature type="domain" description="Integrin alpha second immunoglobulin-like" evidence="15">
    <location>
        <begin position="782"/>
        <end position="854"/>
    </location>
</feature>
<dbReference type="InterPro" id="IPR013517">
    <property type="entry name" value="FG-GAP"/>
</dbReference>
<evidence type="ECO:0000256" key="13">
    <source>
        <dbReference type="RuleBase" id="RU003762"/>
    </source>
</evidence>
<dbReference type="Gene3D" id="2.130.10.130">
    <property type="entry name" value="Integrin alpha, N-terminal"/>
    <property type="match status" value="1"/>
</dbReference>
<dbReference type="GO" id="GO:0033627">
    <property type="term" value="P:cell adhesion mediated by integrin"/>
    <property type="evidence" value="ECO:0007669"/>
    <property type="project" value="TreeGrafter"/>
</dbReference>
<evidence type="ECO:0000256" key="10">
    <source>
        <dbReference type="ARBA" id="ARBA00023170"/>
    </source>
</evidence>
<evidence type="ECO:0000259" key="15">
    <source>
        <dbReference type="Pfam" id="PF20805"/>
    </source>
</evidence>
<dbReference type="Pfam" id="PF20806">
    <property type="entry name" value="Integrin_A_Ig_3"/>
    <property type="match status" value="1"/>
</dbReference>
<reference evidence="17 18" key="2">
    <citation type="submission" date="2018-11" db="EMBL/GenBank/DDBJ databases">
        <authorList>
            <consortium name="Pathogen Informatics"/>
        </authorList>
    </citation>
    <scope>NUCLEOTIDE SEQUENCE [LARGE SCALE GENOMIC DNA]</scope>
</reference>
<dbReference type="Gene3D" id="1.20.5.930">
    <property type="entry name" value="Bicelle-embedded integrin alpha(iib) transmembrane segment"/>
    <property type="match status" value="1"/>
</dbReference>
<dbReference type="InterPro" id="IPR048285">
    <property type="entry name" value="Integrin_alpha_Ig-like_2"/>
</dbReference>
<reference evidence="19" key="1">
    <citation type="submission" date="2016-04" db="UniProtKB">
        <authorList>
            <consortium name="WormBaseParasite"/>
        </authorList>
    </citation>
    <scope>IDENTIFICATION</scope>
</reference>
<dbReference type="PANTHER" id="PTHR23220">
    <property type="entry name" value="INTEGRIN ALPHA"/>
    <property type="match status" value="1"/>
</dbReference>
<dbReference type="PANTHER" id="PTHR23220:SF122">
    <property type="entry name" value="INTEGRIN ALPHA-PS1"/>
    <property type="match status" value="1"/>
</dbReference>
<dbReference type="Gene3D" id="2.60.40.1510">
    <property type="entry name" value="ntegrin, alpha v. Chain A, domain 3"/>
    <property type="match status" value="1"/>
</dbReference>
<feature type="transmembrane region" description="Helical" evidence="13">
    <location>
        <begin position="1286"/>
        <end position="1308"/>
    </location>
</feature>
<dbReference type="GO" id="GO:0008305">
    <property type="term" value="C:integrin complex"/>
    <property type="evidence" value="ECO:0007669"/>
    <property type="project" value="InterPro"/>
</dbReference>
<evidence type="ECO:0000256" key="7">
    <source>
        <dbReference type="ARBA" id="ARBA00022989"/>
    </source>
</evidence>
<evidence type="ECO:0000256" key="3">
    <source>
        <dbReference type="ARBA" id="ARBA00022692"/>
    </source>
</evidence>
<evidence type="ECO:0000256" key="5">
    <source>
        <dbReference type="ARBA" id="ARBA00022737"/>
    </source>
</evidence>
<keyword evidence="6 13" id="KW-0130">Cell adhesion</keyword>
<dbReference type="SUPFAM" id="SSF69318">
    <property type="entry name" value="Integrin alpha N-terminal domain"/>
    <property type="match status" value="1"/>
</dbReference>
<dbReference type="InterPro" id="IPR032695">
    <property type="entry name" value="Integrin_dom_sf"/>
</dbReference>
<keyword evidence="4 13" id="KW-0732">Signal</keyword>
<dbReference type="SMART" id="SM00191">
    <property type="entry name" value="Int_alpha"/>
    <property type="match status" value="4"/>
</dbReference>
<dbReference type="Gene3D" id="2.60.40.1530">
    <property type="entry name" value="ntegrin, alpha v. Chain A, domain 4"/>
    <property type="match status" value="1"/>
</dbReference>
<dbReference type="OrthoDB" id="5573735at2759"/>
<evidence type="ECO:0000259" key="16">
    <source>
        <dbReference type="Pfam" id="PF20806"/>
    </source>
</evidence>
<keyword evidence="3 13" id="KW-0812">Transmembrane</keyword>
<evidence type="ECO:0000256" key="11">
    <source>
        <dbReference type="ARBA" id="ARBA00023180"/>
    </source>
</evidence>
<keyword evidence="8 13" id="KW-0401">Integrin</keyword>
<keyword evidence="5" id="KW-0677">Repeat</keyword>
<feature type="repeat" description="FG-GAP" evidence="12">
    <location>
        <begin position="470"/>
        <end position="531"/>
    </location>
</feature>
<keyword evidence="11" id="KW-0325">Glycoprotein</keyword>
<dbReference type="PROSITE" id="PS00242">
    <property type="entry name" value="INTEGRIN_ALPHA"/>
    <property type="match status" value="1"/>
</dbReference>
<dbReference type="GO" id="GO:0007160">
    <property type="term" value="P:cell-matrix adhesion"/>
    <property type="evidence" value="ECO:0007669"/>
    <property type="project" value="TreeGrafter"/>
</dbReference>
<dbReference type="WBParaSite" id="TASK_0000689601-mRNA-1">
    <property type="protein sequence ID" value="TASK_0000689601-mRNA-1"/>
    <property type="gene ID" value="TASK_0000689601"/>
</dbReference>
<evidence type="ECO:0000256" key="6">
    <source>
        <dbReference type="ARBA" id="ARBA00022889"/>
    </source>
</evidence>
<feature type="signal peptide" evidence="13">
    <location>
        <begin position="1"/>
        <end position="30"/>
    </location>
</feature>
<feature type="region of interest" description="Disordered" evidence="14">
    <location>
        <begin position="390"/>
        <end position="424"/>
    </location>
</feature>
<accession>A0A158R999</accession>
<dbReference type="InterPro" id="IPR048286">
    <property type="entry name" value="Integrin_alpha_Ig-like_3"/>
</dbReference>
<dbReference type="InterPro" id="IPR000413">
    <property type="entry name" value="Integrin_alpha"/>
</dbReference>
<feature type="repeat" description="FG-GAP" evidence="12">
    <location>
        <begin position="349"/>
        <end position="387"/>
    </location>
</feature>
<dbReference type="STRING" id="60517.A0A158R999"/>
<dbReference type="GO" id="GO:0009897">
    <property type="term" value="C:external side of plasma membrane"/>
    <property type="evidence" value="ECO:0007669"/>
    <property type="project" value="TreeGrafter"/>
</dbReference>
<keyword evidence="10 13" id="KW-0675">Receptor</keyword>